<dbReference type="Pfam" id="PF19307">
    <property type="entry name" value="SrpI-like"/>
    <property type="match status" value="1"/>
</dbReference>
<evidence type="ECO:0000313" key="2">
    <source>
        <dbReference type="EMBL" id="NKQ57148.1"/>
    </source>
</evidence>
<dbReference type="CDD" id="cd00038">
    <property type="entry name" value="CAP_ED"/>
    <property type="match status" value="1"/>
</dbReference>
<organism evidence="2 3">
    <name type="scientific">Amycolatopsis acididurans</name>
    <dbReference type="NCBI Taxonomy" id="2724524"/>
    <lineage>
        <taxon>Bacteria</taxon>
        <taxon>Bacillati</taxon>
        <taxon>Actinomycetota</taxon>
        <taxon>Actinomycetes</taxon>
        <taxon>Pseudonocardiales</taxon>
        <taxon>Pseudonocardiaceae</taxon>
        <taxon>Amycolatopsis</taxon>
    </lineage>
</organism>
<protein>
    <submittedName>
        <fullName evidence="2">Cyclic nucleotide-binding domain-containing protein</fullName>
    </submittedName>
</protein>
<name>A0ABX1JBI3_9PSEU</name>
<dbReference type="InterPro" id="IPR018490">
    <property type="entry name" value="cNMP-bd_dom_sf"/>
</dbReference>
<dbReference type="Pfam" id="PF00027">
    <property type="entry name" value="cNMP_binding"/>
    <property type="match status" value="1"/>
</dbReference>
<reference evidence="2 3" key="1">
    <citation type="submission" date="2020-04" db="EMBL/GenBank/DDBJ databases">
        <title>Novel species.</title>
        <authorList>
            <person name="Teo W.F.A."/>
            <person name="Lipun K."/>
            <person name="Srisuk N."/>
            <person name="Duangmal K."/>
        </authorList>
    </citation>
    <scope>NUCLEOTIDE SEQUENCE [LARGE SCALE GENOMIC DNA]</scope>
    <source>
        <strain evidence="2 3">K13G38</strain>
    </source>
</reference>
<dbReference type="EMBL" id="JAAXLS010000032">
    <property type="protein sequence ID" value="NKQ57148.1"/>
    <property type="molecule type" value="Genomic_DNA"/>
</dbReference>
<dbReference type="InterPro" id="IPR014710">
    <property type="entry name" value="RmlC-like_jellyroll"/>
</dbReference>
<gene>
    <name evidence="2" type="ORF">HFP15_30185</name>
</gene>
<dbReference type="Gene3D" id="2.60.120.10">
    <property type="entry name" value="Jelly Rolls"/>
    <property type="match status" value="1"/>
</dbReference>
<dbReference type="SUPFAM" id="SSF51206">
    <property type="entry name" value="cAMP-binding domain-like"/>
    <property type="match status" value="1"/>
</dbReference>
<accession>A0ABX1JBI3</accession>
<dbReference type="PANTHER" id="PTHR24567:SF74">
    <property type="entry name" value="HTH-TYPE TRANSCRIPTIONAL REGULATOR ARCR"/>
    <property type="match status" value="1"/>
</dbReference>
<keyword evidence="3" id="KW-1185">Reference proteome</keyword>
<evidence type="ECO:0000313" key="3">
    <source>
        <dbReference type="Proteomes" id="UP000715441"/>
    </source>
</evidence>
<dbReference type="NCBIfam" id="NF041163">
    <property type="entry name" value="encap_f2b"/>
    <property type="match status" value="1"/>
</dbReference>
<sequence>MVFPVTVTEVQASARLSLSTSAARQLSTTTKTVPQSRGITSRWLLRRLPWVETTAGTYRVNRRLTHATGEGRAAFYSAGGDVRVVPESLAELPLFHGFTDQDVLRAVAERMVPREYRPGDVLAEAGSPPEAGFLIAHGKVSKTSTGPYGEPATLGVLADGDYLGQQVLAETPEPWSYSVLALTPVTVLTLDREELLRLLAESESLRAHVSWLRSTTELSQNKHGEAAIELTSGHCGEPRLSSTFVDYELAPRQYELSVAQTVLRVHTRVADLFNDPMDQVEQQLRLTVEALRERQESDLVNNPAYGLLHNADFRQRIQTRGGPPTPDDMDELLSRRRKTEFFLAHPRAIAAFGRECTGSGIAQQSVEVEGKPFPAWRGTPILPCDKIPVTATGTTSIMAMRTGERSQGVVGLRQSGIPDEIDPGLNARFMGITDKGLLSYLVTAYYSVAVLVPDALGVLENVEIGR</sequence>
<dbReference type="InterPro" id="IPR045641">
    <property type="entry name" value="SrpI-like"/>
</dbReference>
<dbReference type="InterPro" id="IPR049817">
    <property type="entry name" value="Encap_f2b"/>
</dbReference>
<comment type="caution">
    <text evidence="2">The sequence shown here is derived from an EMBL/GenBank/DDBJ whole genome shotgun (WGS) entry which is preliminary data.</text>
</comment>
<dbReference type="InterPro" id="IPR000595">
    <property type="entry name" value="cNMP-bd_dom"/>
</dbReference>
<dbReference type="Proteomes" id="UP000715441">
    <property type="component" value="Unassembled WGS sequence"/>
</dbReference>
<dbReference type="PANTHER" id="PTHR24567">
    <property type="entry name" value="CRP FAMILY TRANSCRIPTIONAL REGULATORY PROTEIN"/>
    <property type="match status" value="1"/>
</dbReference>
<feature type="domain" description="Cyclic nucleotide-binding" evidence="1">
    <location>
        <begin position="95"/>
        <end position="206"/>
    </location>
</feature>
<dbReference type="InterPro" id="IPR050397">
    <property type="entry name" value="Env_Response_Regulators"/>
</dbReference>
<dbReference type="PROSITE" id="PS50042">
    <property type="entry name" value="CNMP_BINDING_3"/>
    <property type="match status" value="1"/>
</dbReference>
<evidence type="ECO:0000259" key="1">
    <source>
        <dbReference type="PROSITE" id="PS50042"/>
    </source>
</evidence>
<proteinExistence type="predicted"/>
<dbReference type="SMART" id="SM00100">
    <property type="entry name" value="cNMP"/>
    <property type="match status" value="1"/>
</dbReference>